<dbReference type="InterPro" id="IPR038207">
    <property type="entry name" value="DIX_dom_sf"/>
</dbReference>
<dbReference type="InterPro" id="IPR008339">
    <property type="entry name" value="Dishevelled_fam"/>
</dbReference>
<evidence type="ECO:0000256" key="1">
    <source>
        <dbReference type="ARBA" id="ARBA00004496"/>
    </source>
</evidence>
<dbReference type="GO" id="GO:0060070">
    <property type="term" value="P:canonical Wnt signaling pathway"/>
    <property type="evidence" value="ECO:0007669"/>
    <property type="project" value="TreeGrafter"/>
</dbReference>
<comment type="subcellular location">
    <subcellularLocation>
        <location evidence="1">Cytoplasm</location>
    </subcellularLocation>
</comment>
<dbReference type="InterPro" id="IPR001478">
    <property type="entry name" value="PDZ"/>
</dbReference>
<protein>
    <submittedName>
        <fullName evidence="3">DVL</fullName>
    </submittedName>
</protein>
<name>A0A7R8CLY6_LEPSM</name>
<reference evidence="3" key="1">
    <citation type="submission" date="2021-02" db="EMBL/GenBank/DDBJ databases">
        <authorList>
            <person name="Bekaert M."/>
        </authorList>
    </citation>
    <scope>NUCLEOTIDE SEQUENCE</scope>
    <source>
        <strain evidence="3">IoA-00</strain>
    </source>
</reference>
<dbReference type="AlphaFoldDB" id="A0A7R8CLY6"/>
<dbReference type="InterPro" id="IPR036034">
    <property type="entry name" value="PDZ_sf"/>
</dbReference>
<dbReference type="Proteomes" id="UP000675881">
    <property type="component" value="Chromosome 15"/>
</dbReference>
<dbReference type="SMART" id="SM00021">
    <property type="entry name" value="DAX"/>
    <property type="match status" value="1"/>
</dbReference>
<dbReference type="EMBL" id="HG994594">
    <property type="protein sequence ID" value="CAF2861827.1"/>
    <property type="molecule type" value="Genomic_DNA"/>
</dbReference>
<dbReference type="PRINTS" id="PR01760">
    <property type="entry name" value="DISHEVELLED"/>
</dbReference>
<dbReference type="OrthoDB" id="10031689at2759"/>
<dbReference type="Gene3D" id="2.40.240.130">
    <property type="match status" value="1"/>
</dbReference>
<evidence type="ECO:0000313" key="4">
    <source>
        <dbReference type="Proteomes" id="UP000675881"/>
    </source>
</evidence>
<dbReference type="Gene3D" id="2.30.42.10">
    <property type="match status" value="1"/>
</dbReference>
<dbReference type="InterPro" id="IPR015506">
    <property type="entry name" value="Dsh/Dvl-rel"/>
</dbReference>
<evidence type="ECO:0000313" key="3">
    <source>
        <dbReference type="EMBL" id="CAF2861827.1"/>
    </source>
</evidence>
<dbReference type="PANTHER" id="PTHR10878:SF25">
    <property type="entry name" value="SEGMENT POLARITY PROTEIN DISHEVELLED"/>
    <property type="match status" value="1"/>
</dbReference>
<keyword evidence="4" id="KW-1185">Reference proteome</keyword>
<dbReference type="GO" id="GO:0005829">
    <property type="term" value="C:cytosol"/>
    <property type="evidence" value="ECO:0007669"/>
    <property type="project" value="TreeGrafter"/>
</dbReference>
<gene>
    <name evidence="3" type="ORF">LSAA_5799</name>
</gene>
<dbReference type="InterPro" id="IPR001158">
    <property type="entry name" value="DIX"/>
</dbReference>
<evidence type="ECO:0000256" key="2">
    <source>
        <dbReference type="ARBA" id="ARBA00022490"/>
    </source>
</evidence>
<accession>A0A7R8CLY6</accession>
<dbReference type="SUPFAM" id="SSF50156">
    <property type="entry name" value="PDZ domain-like"/>
    <property type="match status" value="1"/>
</dbReference>
<keyword evidence="2" id="KW-0963">Cytoplasm</keyword>
<dbReference type="PROSITE" id="PS50106">
    <property type="entry name" value="PDZ"/>
    <property type="match status" value="1"/>
</dbReference>
<organism evidence="3 4">
    <name type="scientific">Lepeophtheirus salmonis</name>
    <name type="common">Salmon louse</name>
    <name type="synonym">Caligus salmonis</name>
    <dbReference type="NCBI Taxonomy" id="72036"/>
    <lineage>
        <taxon>Eukaryota</taxon>
        <taxon>Metazoa</taxon>
        <taxon>Ecdysozoa</taxon>
        <taxon>Arthropoda</taxon>
        <taxon>Crustacea</taxon>
        <taxon>Multicrustacea</taxon>
        <taxon>Hexanauplia</taxon>
        <taxon>Copepoda</taxon>
        <taxon>Siphonostomatoida</taxon>
        <taxon>Caligidae</taxon>
        <taxon>Lepeophtheirus</taxon>
    </lineage>
</organism>
<sequence>MDKEIRVIYHVDDEETPYLIKLPSSRELPCLSDLKAMTTSEWSKRRYSRMKPLCRSFNGRIVAWLVSTGKLEDELLPCERGKGVVGETRPPSFHGGRHFDVGLLSSDSTLIDSTITTLSSHQDIEDEDQDTFDDETESNLTSVSQAARERRRLEMEARMRSRARPQPHQYSLQKLSSLLRILSRRMRLPLCPRALLLPRIIPLYLKELALFHLLRILHLVLNLLTVTLNMDSVNFLGISIVGQSNKNGNGDCGIYVGSIMKGGAVALDGRIDPVLRNVVQKPGPIKLVIAKCWDPSPKGYFTLPRTEPVRPIDPGAWVAHTAAVRGDYPGRAPSVTTLSASSTLSSQTVQKSPILLPSTRASIHQFRALLVNNVYYVFVETGGTGSGSELNEVANGLGKVSLNPPDEPLLKFQAMFLRGSLLRVIKALSIHQYIILQHPPPSANYVPYGSSENGYSTFQQSTVSSSGSSRRVDCQLLAPSGSESDTTTGIYPPAATNLQRDCLIVNSVPVMNKQ</sequence>
<dbReference type="PROSITE" id="PS50841">
    <property type="entry name" value="DIX"/>
    <property type="match status" value="1"/>
</dbReference>
<dbReference type="PANTHER" id="PTHR10878">
    <property type="entry name" value="SEGMENT POLARITY PROTEIN DISHEVELLED"/>
    <property type="match status" value="1"/>
</dbReference>
<proteinExistence type="predicted"/>
<dbReference type="GO" id="GO:0005109">
    <property type="term" value="F:frizzled binding"/>
    <property type="evidence" value="ECO:0007669"/>
    <property type="project" value="TreeGrafter"/>
</dbReference>